<evidence type="ECO:0000313" key="1">
    <source>
        <dbReference type="EMBL" id="SHL81704.1"/>
    </source>
</evidence>
<gene>
    <name evidence="1" type="ORF">SAMN05660971_01436</name>
</gene>
<accession>A0A1M7DQB2</accession>
<sequence>MEAAGVAKLCNSEAHRIPCCGRSDSNRDQRLGILDLATAVKRIPR</sequence>
<proteinExistence type="predicted"/>
<dbReference type="AlphaFoldDB" id="A0A1M7DQB2"/>
<protein>
    <submittedName>
        <fullName evidence="1">Uncharacterized protein</fullName>
    </submittedName>
</protein>
<dbReference type="EMBL" id="FRCA01000003">
    <property type="protein sequence ID" value="SHL81704.1"/>
    <property type="molecule type" value="Genomic_DNA"/>
</dbReference>
<dbReference type="Proteomes" id="UP000184123">
    <property type="component" value="Unassembled WGS sequence"/>
</dbReference>
<reference evidence="1 2" key="1">
    <citation type="submission" date="2016-11" db="EMBL/GenBank/DDBJ databases">
        <authorList>
            <person name="Jaros S."/>
            <person name="Januszkiewicz K."/>
            <person name="Wedrychowicz H."/>
        </authorList>
    </citation>
    <scope>NUCLEOTIDE SEQUENCE [LARGE SCALE GENOMIC DNA]</scope>
    <source>
        <strain evidence="1 2">DSM 4740</strain>
    </source>
</reference>
<organism evidence="1 2">
    <name type="scientific">Halomonas cupida</name>
    <dbReference type="NCBI Taxonomy" id="44933"/>
    <lineage>
        <taxon>Bacteria</taxon>
        <taxon>Pseudomonadati</taxon>
        <taxon>Pseudomonadota</taxon>
        <taxon>Gammaproteobacteria</taxon>
        <taxon>Oceanospirillales</taxon>
        <taxon>Halomonadaceae</taxon>
        <taxon>Halomonas</taxon>
    </lineage>
</organism>
<evidence type="ECO:0000313" key="2">
    <source>
        <dbReference type="Proteomes" id="UP000184123"/>
    </source>
</evidence>
<name>A0A1M7DQB2_9GAMM</name>